<comment type="caution">
    <text evidence="2">The sequence shown here is derived from an EMBL/GenBank/DDBJ whole genome shotgun (WGS) entry which is preliminary data.</text>
</comment>
<dbReference type="OrthoDB" id="701123at2"/>
<keyword evidence="1" id="KW-0812">Transmembrane</keyword>
<gene>
    <name evidence="2" type="ORF">ESB13_20175</name>
</gene>
<dbReference type="RefSeq" id="WP_129005510.1">
    <property type="nucleotide sequence ID" value="NZ_SDHZ01000004.1"/>
</dbReference>
<name>A0A4Q1D0I0_9BACT</name>
<protein>
    <submittedName>
        <fullName evidence="2">Uncharacterized protein</fullName>
    </submittedName>
</protein>
<accession>A0A4Q1D0I0</accession>
<evidence type="ECO:0000256" key="1">
    <source>
        <dbReference type="SAM" id="Phobius"/>
    </source>
</evidence>
<proteinExistence type="predicted"/>
<feature type="transmembrane region" description="Helical" evidence="1">
    <location>
        <begin position="94"/>
        <end position="111"/>
    </location>
</feature>
<keyword evidence="1" id="KW-0472">Membrane</keyword>
<evidence type="ECO:0000313" key="2">
    <source>
        <dbReference type="EMBL" id="RXK81256.1"/>
    </source>
</evidence>
<sequence length="249" mass="28720">MFLVYGLYDYVLGEKWIETQLTNEPTPSQYQIKIVVPARTFIGLPFGGGFMKVARVYNKNGQKVRSKHYSEELKQEINRFKQTFTIPYFQLWKGMLYAVVAIAVVAVFMHFKNKAKMNELGNQQSHMKAQLMQVKEGQRYGVVFFTDKDGNSVDGLPEGWILIQKIEGDTLFVRRSKQTTPLHVVFEMKNLEPIKPSSDNEWESRVEKVNYSLLKEQLGEPEKKNYDASYIGSDKQKYSGVCFTLKGAE</sequence>
<dbReference type="Proteomes" id="UP000290545">
    <property type="component" value="Unassembled WGS sequence"/>
</dbReference>
<keyword evidence="3" id="KW-1185">Reference proteome</keyword>
<dbReference type="EMBL" id="SDHZ01000004">
    <property type="protein sequence ID" value="RXK81256.1"/>
    <property type="molecule type" value="Genomic_DNA"/>
</dbReference>
<dbReference type="AlphaFoldDB" id="A0A4Q1D0I0"/>
<reference evidence="2 3" key="1">
    <citation type="submission" date="2019-01" db="EMBL/GenBank/DDBJ databases">
        <title>Filimonas sp. strain TTM-71.</title>
        <authorList>
            <person name="Chen W.-M."/>
        </authorList>
    </citation>
    <scope>NUCLEOTIDE SEQUENCE [LARGE SCALE GENOMIC DNA]</scope>
    <source>
        <strain evidence="2 3">TTM-71</strain>
    </source>
</reference>
<evidence type="ECO:0000313" key="3">
    <source>
        <dbReference type="Proteomes" id="UP000290545"/>
    </source>
</evidence>
<keyword evidence="1" id="KW-1133">Transmembrane helix</keyword>
<organism evidence="2 3">
    <name type="scientific">Filimonas effusa</name>
    <dbReference type="NCBI Taxonomy" id="2508721"/>
    <lineage>
        <taxon>Bacteria</taxon>
        <taxon>Pseudomonadati</taxon>
        <taxon>Bacteroidota</taxon>
        <taxon>Chitinophagia</taxon>
        <taxon>Chitinophagales</taxon>
        <taxon>Chitinophagaceae</taxon>
        <taxon>Filimonas</taxon>
    </lineage>
</organism>